<organism evidence="1 2">
    <name type="scientific">Colletotrichum truncatum</name>
    <name type="common">Anthracnose fungus</name>
    <name type="synonym">Colletotrichum capsici</name>
    <dbReference type="NCBI Taxonomy" id="5467"/>
    <lineage>
        <taxon>Eukaryota</taxon>
        <taxon>Fungi</taxon>
        <taxon>Dikarya</taxon>
        <taxon>Ascomycota</taxon>
        <taxon>Pezizomycotina</taxon>
        <taxon>Sordariomycetes</taxon>
        <taxon>Hypocreomycetidae</taxon>
        <taxon>Glomerellales</taxon>
        <taxon>Glomerellaceae</taxon>
        <taxon>Colletotrichum</taxon>
        <taxon>Colletotrichum truncatum species complex</taxon>
    </lineage>
</organism>
<evidence type="ECO:0000313" key="2">
    <source>
        <dbReference type="Proteomes" id="UP000805649"/>
    </source>
</evidence>
<dbReference type="Proteomes" id="UP000805649">
    <property type="component" value="Unassembled WGS sequence"/>
</dbReference>
<dbReference type="EMBL" id="VUJX02000003">
    <property type="protein sequence ID" value="KAL0939748.1"/>
    <property type="molecule type" value="Genomic_DNA"/>
</dbReference>
<reference evidence="1 2" key="1">
    <citation type="journal article" date="2020" name="Phytopathology">
        <title>Genome Sequence Resources of Colletotrichum truncatum, C. plurivorum, C. musicola, and C. sojae: Four Species Pathogenic to Soybean (Glycine max).</title>
        <authorList>
            <person name="Rogerio F."/>
            <person name="Boufleur T.R."/>
            <person name="Ciampi-Guillardi M."/>
            <person name="Sukno S.A."/>
            <person name="Thon M.R."/>
            <person name="Massola Junior N.S."/>
            <person name="Baroncelli R."/>
        </authorList>
    </citation>
    <scope>NUCLEOTIDE SEQUENCE [LARGE SCALE GENOMIC DNA]</scope>
    <source>
        <strain evidence="1 2">CMES1059</strain>
    </source>
</reference>
<sequence>MPLGCLQTHEDQATGPYEQPGLEVTPQEQLEHSEEWSRLQVASSPSEYYQNNGKEVVSGYCTNDKITVVTDYAELPQNERAVSPTKRRKPIRYIVGVTLFILVVIGAALGGLIASRKKTHDNSDEEKPASTPTSTPSTNTTQKQQSIRQGSPLTVTGWRKHDGVEIYLYYQDYNNEIRGYIYDGTRYWGNSWHKLDKYNSFASEGTRLAGTIIHWGQGYLPQIELFYTSDKNRLLGVSINEKLITSYEENNIKNIAFATGVNSSISAYWPWITFQKPSGELVEVRNRLGAKLSPEKNWNWIDLGIQAANASRLALVPLSTNFSKIADAGGYGIIYQSTDGRLATTVPRLELAIAGEYASSWPTTITLPEHAVFAAFSVARPSDPLQRVNTYVLYLDASFNINVVYVESGSWKTVQPSDLKNVDSDTDISCLTMATTYRDPDFGEVLLEEASKETRCYFQRGGQLMEVAFDGVTWTKVGHVTVT</sequence>
<evidence type="ECO:0000313" key="1">
    <source>
        <dbReference type="EMBL" id="KAL0939748.1"/>
    </source>
</evidence>
<keyword evidence="2" id="KW-1185">Reference proteome</keyword>
<accession>A0ACC3Z6L0</accession>
<name>A0ACC3Z6L0_COLTU</name>
<proteinExistence type="predicted"/>
<gene>
    <name evidence="1" type="ORF">CTRU02_206358</name>
</gene>
<comment type="caution">
    <text evidence="1">The sequence shown here is derived from an EMBL/GenBank/DDBJ whole genome shotgun (WGS) entry which is preliminary data.</text>
</comment>
<protein>
    <submittedName>
        <fullName evidence="1">Uncharacterized protein</fullName>
    </submittedName>
</protein>